<accession>S8EA29</accession>
<dbReference type="InterPro" id="IPR029058">
    <property type="entry name" value="AB_hydrolase_fold"/>
</dbReference>
<dbReference type="SUPFAM" id="SSF53474">
    <property type="entry name" value="alpha/beta-Hydrolases"/>
    <property type="match status" value="1"/>
</dbReference>
<dbReference type="InterPro" id="IPR000073">
    <property type="entry name" value="AB_hydrolase_1"/>
</dbReference>
<name>S8EA29_FOMSC</name>
<sequence>MSSDTTPVQTEADVQAFPTVFEAATCTRKGLCSVIQIKKGSPLESHSIYFEQHGSGPEKILLIMGLNGTSFAWSLQVVYFGKKPEYSVLVFDKRGVGNSDTPKGPYSHESRHRTIPLPDYVGWTAAHDVHVVGGSMGGMIALKVATKIPERVLSLTLAVTRAKRNFRSAFPSVSRICLLVRGLTITQDPEVKISISQDMMYAPKWLGEKREGDPEGRTNREVETIEDRKRLEVTRPQKPLGALSQMVASVRHIVSPEELRELSKSIPKVLIVTTGDEDLLVDPAHSRYMKDHMPEAELVEWAGAGYGLHVQCRDQFNALLERVVKEGRERLANAGQ</sequence>
<dbReference type="eggNOG" id="KOG4178">
    <property type="taxonomic scope" value="Eukaryota"/>
</dbReference>
<dbReference type="HOGENOM" id="CLU_020336_20_1_1"/>
<evidence type="ECO:0000313" key="3">
    <source>
        <dbReference type="Proteomes" id="UP000015241"/>
    </source>
</evidence>
<dbReference type="AlphaFoldDB" id="S8EA29"/>
<dbReference type="STRING" id="743788.S8EA29"/>
<gene>
    <name evidence="2" type="ORF">FOMPIDRAFT_1123261</name>
</gene>
<reference evidence="2 3" key="1">
    <citation type="journal article" date="2012" name="Science">
        <title>The Paleozoic origin of enzymatic lignin decomposition reconstructed from 31 fungal genomes.</title>
        <authorList>
            <person name="Floudas D."/>
            <person name="Binder M."/>
            <person name="Riley R."/>
            <person name="Barry K."/>
            <person name="Blanchette R.A."/>
            <person name="Henrissat B."/>
            <person name="Martinez A.T."/>
            <person name="Otillar R."/>
            <person name="Spatafora J.W."/>
            <person name="Yadav J.S."/>
            <person name="Aerts A."/>
            <person name="Benoit I."/>
            <person name="Boyd A."/>
            <person name="Carlson A."/>
            <person name="Copeland A."/>
            <person name="Coutinho P.M."/>
            <person name="de Vries R.P."/>
            <person name="Ferreira P."/>
            <person name="Findley K."/>
            <person name="Foster B."/>
            <person name="Gaskell J."/>
            <person name="Glotzer D."/>
            <person name="Gorecki P."/>
            <person name="Heitman J."/>
            <person name="Hesse C."/>
            <person name="Hori C."/>
            <person name="Igarashi K."/>
            <person name="Jurgens J.A."/>
            <person name="Kallen N."/>
            <person name="Kersten P."/>
            <person name="Kohler A."/>
            <person name="Kuees U."/>
            <person name="Kumar T.K.A."/>
            <person name="Kuo A."/>
            <person name="LaButti K."/>
            <person name="Larrondo L.F."/>
            <person name="Lindquist E."/>
            <person name="Ling A."/>
            <person name="Lombard V."/>
            <person name="Lucas S."/>
            <person name="Lundell T."/>
            <person name="Martin R."/>
            <person name="McLaughlin D.J."/>
            <person name="Morgenstern I."/>
            <person name="Morin E."/>
            <person name="Murat C."/>
            <person name="Nagy L.G."/>
            <person name="Nolan M."/>
            <person name="Ohm R.A."/>
            <person name="Patyshakuliyeva A."/>
            <person name="Rokas A."/>
            <person name="Ruiz-Duenas F.J."/>
            <person name="Sabat G."/>
            <person name="Salamov A."/>
            <person name="Samejima M."/>
            <person name="Schmutz J."/>
            <person name="Slot J.C."/>
            <person name="St John F."/>
            <person name="Stenlid J."/>
            <person name="Sun H."/>
            <person name="Sun S."/>
            <person name="Syed K."/>
            <person name="Tsang A."/>
            <person name="Wiebenga A."/>
            <person name="Young D."/>
            <person name="Pisabarro A."/>
            <person name="Eastwood D.C."/>
            <person name="Martin F."/>
            <person name="Cullen D."/>
            <person name="Grigoriev I.V."/>
            <person name="Hibbett D.S."/>
        </authorList>
    </citation>
    <scope>NUCLEOTIDE SEQUENCE</scope>
    <source>
        <strain evidence="3">FP-58527</strain>
    </source>
</reference>
<dbReference type="PANTHER" id="PTHR43433">
    <property type="entry name" value="HYDROLASE, ALPHA/BETA FOLD FAMILY PROTEIN"/>
    <property type="match status" value="1"/>
</dbReference>
<dbReference type="OrthoDB" id="19657at2759"/>
<evidence type="ECO:0000259" key="1">
    <source>
        <dbReference type="Pfam" id="PF00561"/>
    </source>
</evidence>
<keyword evidence="3" id="KW-1185">Reference proteome</keyword>
<dbReference type="Proteomes" id="UP000015241">
    <property type="component" value="Unassembled WGS sequence"/>
</dbReference>
<dbReference type="InterPro" id="IPR050471">
    <property type="entry name" value="AB_hydrolase"/>
</dbReference>
<proteinExistence type="predicted"/>
<dbReference type="Pfam" id="PF00561">
    <property type="entry name" value="Abhydrolase_1"/>
    <property type="match status" value="1"/>
</dbReference>
<organism evidence="2 3">
    <name type="scientific">Fomitopsis schrenkii</name>
    <name type="common">Brown rot fungus</name>
    <dbReference type="NCBI Taxonomy" id="2126942"/>
    <lineage>
        <taxon>Eukaryota</taxon>
        <taxon>Fungi</taxon>
        <taxon>Dikarya</taxon>
        <taxon>Basidiomycota</taxon>
        <taxon>Agaricomycotina</taxon>
        <taxon>Agaricomycetes</taxon>
        <taxon>Polyporales</taxon>
        <taxon>Fomitopsis</taxon>
    </lineage>
</organism>
<dbReference type="Gene3D" id="3.40.50.1820">
    <property type="entry name" value="alpha/beta hydrolase"/>
    <property type="match status" value="1"/>
</dbReference>
<dbReference type="EMBL" id="KE504151">
    <property type="protein sequence ID" value="EPT00149.1"/>
    <property type="molecule type" value="Genomic_DNA"/>
</dbReference>
<protein>
    <recommendedName>
        <fullName evidence="1">AB hydrolase-1 domain-containing protein</fullName>
    </recommendedName>
</protein>
<evidence type="ECO:0000313" key="2">
    <source>
        <dbReference type="EMBL" id="EPT00149.1"/>
    </source>
</evidence>
<dbReference type="InParanoid" id="S8EA29"/>
<dbReference type="PANTHER" id="PTHR43433:SF5">
    <property type="entry name" value="AB HYDROLASE-1 DOMAIN-CONTAINING PROTEIN"/>
    <property type="match status" value="1"/>
</dbReference>
<feature type="domain" description="AB hydrolase-1" evidence="1">
    <location>
        <begin position="60"/>
        <end position="305"/>
    </location>
</feature>
<dbReference type="PRINTS" id="PR00111">
    <property type="entry name" value="ABHYDROLASE"/>
</dbReference>